<dbReference type="InterPro" id="IPR042217">
    <property type="entry name" value="T4SS_VirB10/TrbI"/>
</dbReference>
<dbReference type="CDD" id="cd16429">
    <property type="entry name" value="VirB10"/>
    <property type="match status" value="1"/>
</dbReference>
<comment type="similarity">
    <text evidence="2">Belongs to the TrbI/VirB10 family.</text>
</comment>
<keyword evidence="4 6" id="KW-1133">Transmembrane helix</keyword>
<dbReference type="GO" id="GO:0016020">
    <property type="term" value="C:membrane"/>
    <property type="evidence" value="ECO:0007669"/>
    <property type="project" value="UniProtKB-SubCell"/>
</dbReference>
<comment type="subcellular location">
    <subcellularLocation>
        <location evidence="1">Membrane</location>
        <topology evidence="1">Single-pass membrane protein</topology>
    </subcellularLocation>
</comment>
<dbReference type="AlphaFoldDB" id="A0A0W0X213"/>
<accession>A0A0W0X213</accession>
<keyword evidence="5 6" id="KW-0472">Membrane</keyword>
<keyword evidence="8" id="KW-1185">Reference proteome</keyword>
<evidence type="ECO:0000256" key="1">
    <source>
        <dbReference type="ARBA" id="ARBA00004167"/>
    </source>
</evidence>
<dbReference type="InterPro" id="IPR005498">
    <property type="entry name" value="T4SS_VirB10/TraB/TrbI"/>
</dbReference>
<reference evidence="7 8" key="1">
    <citation type="submission" date="2015-11" db="EMBL/GenBank/DDBJ databases">
        <title>Genomic analysis of 38 Legionella species identifies large and diverse effector repertoires.</title>
        <authorList>
            <person name="Burstein D."/>
            <person name="Amaro F."/>
            <person name="Zusman T."/>
            <person name="Lifshitz Z."/>
            <person name="Cohen O."/>
            <person name="Gilbert J.A."/>
            <person name="Pupko T."/>
            <person name="Shuman H.A."/>
            <person name="Segal G."/>
        </authorList>
    </citation>
    <scope>NUCLEOTIDE SEQUENCE [LARGE SCALE GENOMIC DNA]</scope>
    <source>
        <strain evidence="7 8">ATCC 49506</strain>
    </source>
</reference>
<comment type="caution">
    <text evidence="7">The sequence shown here is derived from an EMBL/GenBank/DDBJ whole genome shotgun (WGS) entry which is preliminary data.</text>
</comment>
<dbReference type="Proteomes" id="UP000054725">
    <property type="component" value="Unassembled WGS sequence"/>
</dbReference>
<evidence type="ECO:0000256" key="2">
    <source>
        <dbReference type="ARBA" id="ARBA00010265"/>
    </source>
</evidence>
<proteinExistence type="inferred from homology"/>
<organism evidence="7 8">
    <name type="scientific">Legionella nautarum</name>
    <dbReference type="NCBI Taxonomy" id="45070"/>
    <lineage>
        <taxon>Bacteria</taxon>
        <taxon>Pseudomonadati</taxon>
        <taxon>Pseudomonadota</taxon>
        <taxon>Gammaproteobacteria</taxon>
        <taxon>Legionellales</taxon>
        <taxon>Legionellaceae</taxon>
        <taxon>Legionella</taxon>
    </lineage>
</organism>
<feature type="transmembrane region" description="Helical" evidence="6">
    <location>
        <begin position="28"/>
        <end position="49"/>
    </location>
</feature>
<name>A0A0W0X213_9GAMM</name>
<dbReference type="OrthoDB" id="9766860at2"/>
<evidence type="ECO:0000256" key="3">
    <source>
        <dbReference type="ARBA" id="ARBA00022692"/>
    </source>
</evidence>
<dbReference type="RefSeq" id="WP_058503602.1">
    <property type="nucleotide sequence ID" value="NZ_CAAAIF010000024.1"/>
</dbReference>
<dbReference type="PATRIC" id="fig|45070.6.peg.551"/>
<dbReference type="Gene3D" id="2.40.128.260">
    <property type="entry name" value="Type IV secretion system, VirB10/TraB/TrbI"/>
    <property type="match status" value="1"/>
</dbReference>
<dbReference type="EMBL" id="LNYO01000006">
    <property type="protein sequence ID" value="KTD38609.1"/>
    <property type="molecule type" value="Genomic_DNA"/>
</dbReference>
<dbReference type="STRING" id="45070.Lnau_0524"/>
<sequence length="400" mass="43346">MMYDSNVLSADSSPSRLEKSTVRRVNNLPLVIALAALAIFVLMIALVAVKRANLQNKPQEVVKTHVESRDSLALANDIIGDRHGGIIPPANPVKTVTESIVLPVAVIEKPDLPPKPTKEEIPADSEVERIRQVKMQLFEEAVKAKTSVEFNLTPKTQGRVYNSETISIDGNIQTNQTDSSKPLGGTEDEKRWVLHSAVEKPSTPFMLRAGGVIPGVMISGVRSDLPGQIKGQVSQNVYDTATGKYLLIPQGTQLLGLYSTDVSYGQNSLLVAWQRLTFPDGKVLDIGSMPGADGAGYAGFRDEVNNHYVRIFGSALLMSGVVAGITYSQNHSMNGPYSSPTAGSVLSQALGQQLGEVTAQMIAKNLNIAPDLKIRSGYRFNVTVVKDLAFKKPYHAFDYQ</sequence>
<evidence type="ECO:0000313" key="8">
    <source>
        <dbReference type="Proteomes" id="UP000054725"/>
    </source>
</evidence>
<keyword evidence="3 6" id="KW-0812">Transmembrane</keyword>
<dbReference type="Pfam" id="PF03743">
    <property type="entry name" value="TrbI"/>
    <property type="match status" value="1"/>
</dbReference>
<protein>
    <submittedName>
        <fullName evidence="7">Conjugal transfer protein TrbI</fullName>
    </submittedName>
</protein>
<evidence type="ECO:0000313" key="7">
    <source>
        <dbReference type="EMBL" id="KTD38609.1"/>
    </source>
</evidence>
<evidence type="ECO:0000256" key="5">
    <source>
        <dbReference type="ARBA" id="ARBA00023136"/>
    </source>
</evidence>
<evidence type="ECO:0000256" key="4">
    <source>
        <dbReference type="ARBA" id="ARBA00022989"/>
    </source>
</evidence>
<evidence type="ECO:0000256" key="6">
    <source>
        <dbReference type="SAM" id="Phobius"/>
    </source>
</evidence>
<gene>
    <name evidence="7" type="primary">trbI_1</name>
    <name evidence="7" type="ORF">Lnau_0524</name>
</gene>